<dbReference type="InterPro" id="IPR000935">
    <property type="entry name" value="Thrmbn_rcpt"/>
</dbReference>
<evidence type="ECO:0000259" key="20">
    <source>
        <dbReference type="PROSITE" id="PS50021"/>
    </source>
</evidence>
<feature type="transmembrane region" description="Helical" evidence="18">
    <location>
        <begin position="1798"/>
        <end position="1818"/>
    </location>
</feature>
<feature type="domain" description="Calponin-homology (CH)" evidence="20">
    <location>
        <begin position="2"/>
        <end position="117"/>
    </location>
</feature>
<keyword evidence="11" id="KW-0325">Glycoprotein</keyword>
<dbReference type="Pfam" id="PF03836">
    <property type="entry name" value="RasGAP_C"/>
    <property type="match status" value="1"/>
</dbReference>
<feature type="domain" description="Ras-GAP" evidence="19">
    <location>
        <begin position="1039"/>
        <end position="1322"/>
    </location>
</feature>
<reference evidence="23" key="1">
    <citation type="journal article" date="2013" name="Nat. Genet.">
        <title>The draft genomes of soft-shell turtle and green sea turtle yield insights into the development and evolution of the turtle-specific body plan.</title>
        <authorList>
            <person name="Wang Z."/>
            <person name="Pascual-Anaya J."/>
            <person name="Zadissa A."/>
            <person name="Li W."/>
            <person name="Niimura Y."/>
            <person name="Huang Z."/>
            <person name="Li C."/>
            <person name="White S."/>
            <person name="Xiong Z."/>
            <person name="Fang D."/>
            <person name="Wang B."/>
            <person name="Ming Y."/>
            <person name="Chen Y."/>
            <person name="Zheng Y."/>
            <person name="Kuraku S."/>
            <person name="Pignatelli M."/>
            <person name="Herrero J."/>
            <person name="Beal K."/>
            <person name="Nozawa M."/>
            <person name="Li Q."/>
            <person name="Wang J."/>
            <person name="Zhang H."/>
            <person name="Yu L."/>
            <person name="Shigenobu S."/>
            <person name="Wang J."/>
            <person name="Liu J."/>
            <person name="Flicek P."/>
            <person name="Searle S."/>
            <person name="Wang J."/>
            <person name="Kuratani S."/>
            <person name="Yin Y."/>
            <person name="Aken B."/>
            <person name="Zhang G."/>
            <person name="Irie N."/>
        </authorList>
    </citation>
    <scope>NUCLEOTIDE SEQUENCE [LARGE SCALE GENOMIC DNA]</scope>
</reference>
<dbReference type="Gene3D" id="1.20.5.190">
    <property type="match status" value="2"/>
</dbReference>
<accession>M7B0R6</accession>
<dbReference type="InterPro" id="IPR001715">
    <property type="entry name" value="CH_dom"/>
</dbReference>
<dbReference type="PRINTS" id="PR01428">
    <property type="entry name" value="PROTEASEAR"/>
</dbReference>
<dbReference type="InterPro" id="IPR001202">
    <property type="entry name" value="WW_dom"/>
</dbReference>
<feature type="region of interest" description="Disordered" evidence="17">
    <location>
        <begin position="1972"/>
        <end position="1999"/>
    </location>
</feature>
<dbReference type="GO" id="GO:0005938">
    <property type="term" value="C:cell cortex"/>
    <property type="evidence" value="ECO:0007669"/>
    <property type="project" value="TreeGrafter"/>
</dbReference>
<evidence type="ECO:0000256" key="1">
    <source>
        <dbReference type="ARBA" id="ARBA00004651"/>
    </source>
</evidence>
<keyword evidence="10 15" id="KW-0675">Receptor</keyword>
<dbReference type="SUPFAM" id="SSF81321">
    <property type="entry name" value="Family A G protein-coupled receptor-like"/>
    <property type="match status" value="1"/>
</dbReference>
<dbReference type="Proteomes" id="UP000031443">
    <property type="component" value="Unassembled WGS sequence"/>
</dbReference>
<evidence type="ECO:0000256" key="13">
    <source>
        <dbReference type="ARBA" id="ARBA00031780"/>
    </source>
</evidence>
<dbReference type="SMART" id="SM00015">
    <property type="entry name" value="IQ"/>
    <property type="match status" value="4"/>
</dbReference>
<dbReference type="CDD" id="cd00201">
    <property type="entry name" value="WW"/>
    <property type="match status" value="1"/>
</dbReference>
<evidence type="ECO:0000256" key="8">
    <source>
        <dbReference type="ARBA" id="ARBA00023084"/>
    </source>
</evidence>
<dbReference type="PANTHER" id="PTHR14149:SF12">
    <property type="entry name" value="RAS GTPASE-ACTIVATING-LIKE PROTEIN IQGAP2"/>
    <property type="match status" value="1"/>
</dbReference>
<evidence type="ECO:0000256" key="14">
    <source>
        <dbReference type="PIRSR" id="PIRSR603912-52"/>
    </source>
</evidence>
<dbReference type="Pfam" id="PF00307">
    <property type="entry name" value="CH"/>
    <property type="match status" value="1"/>
</dbReference>
<evidence type="ECO:0000256" key="9">
    <source>
        <dbReference type="ARBA" id="ARBA00023136"/>
    </source>
</evidence>
<evidence type="ECO:0000313" key="22">
    <source>
        <dbReference type="EMBL" id="EMP31431.1"/>
    </source>
</evidence>
<dbReference type="PROSITE" id="PS50018">
    <property type="entry name" value="RAS_GTPASE_ACTIV_2"/>
    <property type="match status" value="1"/>
</dbReference>
<keyword evidence="12 15" id="KW-0807">Transducer</keyword>
<sequence length="2007" mass="229140">MVILGRVFCRWMEVCLAEELPPTTELEEGLRNGVYLAKLAKFFAPKMVSEKKIYDVEQTRYKRSGLHFRHTDNTVQWLRAMESIGLPKIFYPETTDVYDRKNIPKMIYCIHALSLYLFKLGIAPQIQDLLGKVDFTEEEISNMRKELEKYGIQMPAFSKIGGILASELSVDEAALHAAVIAINEAIEKGVADQTLVTLRNPNAMLMNVDEDLAQEYQKELLEAKRRKEENARLKNGSISEEERDVYEELLTQAEIQGNINKINIHVALVQVNEAIDRQDEVALIAGLNRPALSLSGVLQQNSSWYLAHLCDCKEQRMQLAGVPILLDKSEIQKEVSVANEEAEALKLKLVAVDHINTAIRNCDANKTLVALMKPEAQLPVIHPFAAAVYQTELFNLQQQNAVSYLAHDELSIAVEMLSAVVLLNEALGSKDILAIKSHLRNPSVGFNNLEEENFQRYADTLLSIKSEASSQGQDYLNWNDIQNCIDMVNMQIQEENDRIVAISYINEAIDQGNPGKTLETLLLPTVKLQDVNPTNARHYQDVLHYAKVQKCKWYLLGSVNPVFMMPSFYAEDVIPQIQYCHITVGTSTVEEWYLLGSVNPVFMMPSFYAEDVIPQIQYCHITVGTSTVEEESHDESAVLWLDEIQKGINDANRNIEKAANLALGTSMINQCLEKHDSQPVLDILQSPKFGLRVVPECAETYYKNLLEAKNLKTKEDSSEGPWLKLIMKSRYGYYYNVETGESTFVPPEGFIPKTSWLTGEEIQTIVGQVTADYSREQLWLANENLIVQLQALARGFLIRKSYEERKGFLQKQEPSVIKIQAFWKGYKQRKNYTDRLRVLQGNVAAIIKIQSWVKMWLARKAYKKRLQYFKDHNEEIVKIQAFLRANKARDDYRTLIGAENPPLNVLRKFAYLLDQSDLDFQEELEVTRLREGVVTKIRSNQQLENDLNLMDIKIGLLVKNRISLQDVVLHSKKLNKKSKNQVEEMVTGDKQGIKGLSKERRKQLEAYQHLFYLLQTNPMYLAKLIFQMPQNKSTKFMDTVIFTLYNYASNQREEYLLLKLFKTALEEEINSKVDQIQDIVTGNPTVIKMVVSFNRGARGQNTLRQLLAPVVREIMDDKSLLINTSPVEVYKAWVNQLEMQTGEASKLPYDVTTEQALEHLEVVNRLESSIQSLRTVTDKVLVSIFSSLSMMPYGMRYIAKVLKNSLHEKFPDATEDELLKTACDVPEPEEKFNIDEYSDMVTLSKPVIYISIEEIINTHSLLLEHQDAIAPEQNDLLNELLEGLGAVPDVESFLGEGAVDPSDPNKENTLSQLAKTEISLSLTSKYELQEGEDQDLKGMMIKTKRLVVDVIRTQPGDTLLEILETPASAQQESEHLKVVKKHAILDSKTPEKMKHSQSMLEDAQLPIEQKKRKIQRNLRTLEQAGLVSSANKYQEIINEIAKDIRNQRRYRHHRKAELVKLQQTLSALQSKTTFYEDQVNYYNTYIKTCLDNLTRKNSRRSIKLDGKVEEKGSKKLKQTSLKYTAARLHEKGVILEIEDLQTNQFKNVMFDITPGEEIGDFEIKAKFLGVQMEKVELHFQKIPFPERSVYPASAVSFPALRDSRQQDTTSWNGTHRLRTFASYHKDDNYEHIPFQDIDSDTESDSEVGSGLSNLTRANQTKAQTRFISHDAKRYLTSQWLTRFVPSVYTLVVMLSLPLNITAILVFLIKMKIKKPATVYMLNLASADVLFVSVLPFKIAYHFSGNNWVFGPEMCRLITAAFYCNMYCSVLLMTVISIDRFLAVVYPMQSLSWRTLTRASLICFTIWLIAIVGVIPILITEQTMKISELNITTCHDVLKESELKRYYHNFFTIFSSIFFFVPLIISSVCYVCIIRCLISSNIVAKQSKKTRALLLSAAVFSIFIICFGPTNVLLLIHYLSFPYNHQLEYIYFAYLLCACISSVSCCIDPLIYYYASSECQRQVGNLLCCKESSEPTSSSSSGQLMARTSRRDTCSSNQSNSVYRKLLT</sequence>
<dbReference type="PANTHER" id="PTHR14149">
    <property type="entry name" value="RAS GTPASE-ACTIVATING PROTEIN WITH IQ MOTIF"/>
    <property type="match status" value="1"/>
</dbReference>
<evidence type="ECO:0000256" key="2">
    <source>
        <dbReference type="ARBA" id="ARBA00019705"/>
    </source>
</evidence>
<dbReference type="GO" id="GO:0005096">
    <property type="term" value="F:GTPase activator activity"/>
    <property type="evidence" value="ECO:0007669"/>
    <property type="project" value="TreeGrafter"/>
</dbReference>
<dbReference type="GO" id="GO:0007596">
    <property type="term" value="P:blood coagulation"/>
    <property type="evidence" value="ECO:0007669"/>
    <property type="project" value="UniProtKB-KW"/>
</dbReference>
<proteinExistence type="inferred from homology"/>
<dbReference type="GO" id="GO:0015057">
    <property type="term" value="F:thrombin-activated receptor activity"/>
    <property type="evidence" value="ECO:0007669"/>
    <property type="project" value="InterPro"/>
</dbReference>
<evidence type="ECO:0000256" key="6">
    <source>
        <dbReference type="ARBA" id="ARBA00022989"/>
    </source>
</evidence>
<dbReference type="InterPro" id="IPR027417">
    <property type="entry name" value="P-loop_NTPase"/>
</dbReference>
<dbReference type="Pfam" id="PF00612">
    <property type="entry name" value="IQ"/>
    <property type="match status" value="4"/>
</dbReference>
<dbReference type="EMBL" id="KB545352">
    <property type="protein sequence ID" value="EMP31431.1"/>
    <property type="molecule type" value="Genomic_DNA"/>
</dbReference>
<dbReference type="eggNOG" id="KOG2128">
    <property type="taxonomic scope" value="Eukaryota"/>
</dbReference>
<dbReference type="PROSITE" id="PS50021">
    <property type="entry name" value="CH"/>
    <property type="match status" value="1"/>
</dbReference>
<feature type="coiled-coil region" evidence="16">
    <location>
        <begin position="126"/>
        <end position="153"/>
    </location>
</feature>
<protein>
    <recommendedName>
        <fullName evidence="2">Proteinase-activated receptor 1</fullName>
    </recommendedName>
    <alternativeName>
        <fullName evidence="13">Thrombin receptor</fullName>
    </alternativeName>
</protein>
<dbReference type="GO" id="GO:1903479">
    <property type="term" value="P:mitotic actomyosin contractile ring assembly actin filament organization"/>
    <property type="evidence" value="ECO:0007669"/>
    <property type="project" value="TreeGrafter"/>
</dbReference>
<keyword evidence="7 15" id="KW-0297">G-protein coupled receptor</keyword>
<dbReference type="InterPro" id="IPR017452">
    <property type="entry name" value="GPCR_Rhodpsn_7TM"/>
</dbReference>
<dbReference type="InterPro" id="IPR000276">
    <property type="entry name" value="GPCR_Rhodpsn"/>
</dbReference>
<dbReference type="PRINTS" id="PR00237">
    <property type="entry name" value="GPCRRHODOPSN"/>
</dbReference>
<dbReference type="SMART" id="SM00323">
    <property type="entry name" value="RasGAP"/>
    <property type="match status" value="1"/>
</dbReference>
<dbReference type="Pfam" id="PF00616">
    <property type="entry name" value="RasGAP"/>
    <property type="match status" value="1"/>
</dbReference>
<organism evidence="22 23">
    <name type="scientific">Chelonia mydas</name>
    <name type="common">Green sea-turtle</name>
    <name type="synonym">Chelonia agassizi</name>
    <dbReference type="NCBI Taxonomy" id="8469"/>
    <lineage>
        <taxon>Eukaryota</taxon>
        <taxon>Metazoa</taxon>
        <taxon>Chordata</taxon>
        <taxon>Craniata</taxon>
        <taxon>Vertebrata</taxon>
        <taxon>Euteleostomi</taxon>
        <taxon>Archelosauria</taxon>
        <taxon>Testudinata</taxon>
        <taxon>Testudines</taxon>
        <taxon>Cryptodira</taxon>
        <taxon>Durocryptodira</taxon>
        <taxon>Americhelydia</taxon>
        <taxon>Chelonioidea</taxon>
        <taxon>Cheloniidae</taxon>
        <taxon>Chelonia</taxon>
    </lineage>
</organism>
<evidence type="ECO:0000256" key="4">
    <source>
        <dbReference type="ARBA" id="ARBA00022692"/>
    </source>
</evidence>
<keyword evidence="9 18" id="KW-0472">Membrane</keyword>
<feature type="transmembrane region" description="Helical" evidence="18">
    <location>
        <begin position="1756"/>
        <end position="1777"/>
    </location>
</feature>
<evidence type="ECO:0000313" key="23">
    <source>
        <dbReference type="Proteomes" id="UP000031443"/>
    </source>
</evidence>
<evidence type="ECO:0000256" key="18">
    <source>
        <dbReference type="SAM" id="Phobius"/>
    </source>
</evidence>
<name>M7B0R6_CHEMY</name>
<keyword evidence="14" id="KW-1015">Disulfide bond</keyword>
<dbReference type="InterPro" id="IPR000048">
    <property type="entry name" value="IQ_motif_EF-hand-BS"/>
</dbReference>
<keyword evidence="3" id="KW-1003">Cell membrane</keyword>
<evidence type="ECO:0000256" key="16">
    <source>
        <dbReference type="SAM" id="Coils"/>
    </source>
</evidence>
<feature type="transmembrane region" description="Helical" evidence="18">
    <location>
        <begin position="1719"/>
        <end position="1736"/>
    </location>
</feature>
<dbReference type="GO" id="GO:0120025">
    <property type="term" value="C:plasma membrane bounded cell projection"/>
    <property type="evidence" value="ECO:0007669"/>
    <property type="project" value="UniProtKB-ARBA"/>
</dbReference>
<feature type="disulfide bond" evidence="14">
    <location>
        <begin position="1754"/>
        <end position="1833"/>
    </location>
</feature>
<evidence type="ECO:0000259" key="19">
    <source>
        <dbReference type="PROSITE" id="PS50018"/>
    </source>
</evidence>
<dbReference type="SMART" id="SM00033">
    <property type="entry name" value="CH"/>
    <property type="match status" value="1"/>
</dbReference>
<dbReference type="SUPFAM" id="SSF48350">
    <property type="entry name" value="GTPase activation domain, GAP"/>
    <property type="match status" value="1"/>
</dbReference>
<feature type="domain" description="G-protein coupled receptors family 1 profile" evidence="21">
    <location>
        <begin position="1698"/>
        <end position="1951"/>
    </location>
</feature>
<keyword evidence="4 15" id="KW-0812">Transmembrane</keyword>
<dbReference type="SMART" id="SM00456">
    <property type="entry name" value="WW"/>
    <property type="match status" value="1"/>
</dbReference>
<keyword evidence="23" id="KW-1185">Reference proteome</keyword>
<evidence type="ECO:0000256" key="3">
    <source>
        <dbReference type="ARBA" id="ARBA00022475"/>
    </source>
</evidence>
<dbReference type="SUPFAM" id="SSF52540">
    <property type="entry name" value="P-loop containing nucleoside triphosphate hydrolases"/>
    <property type="match status" value="1"/>
</dbReference>
<dbReference type="CDD" id="cd15369">
    <property type="entry name" value="7tmA_PAR1"/>
    <property type="match status" value="1"/>
</dbReference>
<dbReference type="InterPro" id="IPR001936">
    <property type="entry name" value="RasGAP_dom"/>
</dbReference>
<feature type="transmembrane region" description="Helical" evidence="18">
    <location>
        <begin position="1849"/>
        <end position="1872"/>
    </location>
</feature>
<feature type="transmembrane region" description="Helical" evidence="18">
    <location>
        <begin position="1930"/>
        <end position="1954"/>
    </location>
</feature>
<evidence type="ECO:0000259" key="21">
    <source>
        <dbReference type="PROSITE" id="PS50262"/>
    </source>
</evidence>
<dbReference type="PRINTS" id="PR00908">
    <property type="entry name" value="THROMBINR"/>
</dbReference>
<keyword evidence="5" id="KW-0356">Hemostasis</keyword>
<evidence type="ECO:0000256" key="11">
    <source>
        <dbReference type="ARBA" id="ARBA00023180"/>
    </source>
</evidence>
<dbReference type="Gene3D" id="1.10.506.10">
    <property type="entry name" value="GTPase Activation - p120gap, domain 1"/>
    <property type="match status" value="2"/>
</dbReference>
<feature type="transmembrane region" description="Helical" evidence="18">
    <location>
        <begin position="1892"/>
        <end position="1918"/>
    </location>
</feature>
<feature type="coiled-coil region" evidence="16">
    <location>
        <begin position="206"/>
        <end position="233"/>
    </location>
</feature>
<dbReference type="Pfam" id="PF00001">
    <property type="entry name" value="7tm_1"/>
    <property type="match status" value="1"/>
</dbReference>
<evidence type="ECO:0000256" key="12">
    <source>
        <dbReference type="ARBA" id="ARBA00023224"/>
    </source>
</evidence>
<dbReference type="STRING" id="8469.M7B0R6"/>
<dbReference type="PROSITE" id="PS50096">
    <property type="entry name" value="IQ"/>
    <property type="match status" value="4"/>
</dbReference>
<evidence type="ECO:0000256" key="17">
    <source>
        <dbReference type="SAM" id="MobiDB-lite"/>
    </source>
</evidence>
<dbReference type="Gene3D" id="1.10.418.10">
    <property type="entry name" value="Calponin-like domain"/>
    <property type="match status" value="1"/>
</dbReference>
<dbReference type="InterPro" id="IPR036872">
    <property type="entry name" value="CH_dom_sf"/>
</dbReference>
<keyword evidence="8" id="KW-0094">Blood coagulation</keyword>
<dbReference type="GO" id="GO:0005516">
    <property type="term" value="F:calmodulin binding"/>
    <property type="evidence" value="ECO:0007669"/>
    <property type="project" value="TreeGrafter"/>
</dbReference>
<dbReference type="PROSITE" id="PS01159">
    <property type="entry name" value="WW_DOMAIN_1"/>
    <property type="match status" value="1"/>
</dbReference>
<comment type="similarity">
    <text evidence="15">Belongs to the G-protein coupled receptor 1 family.</text>
</comment>
<dbReference type="Gene3D" id="1.20.1070.10">
    <property type="entry name" value="Rhodopsin 7-helix transmembrane proteins"/>
    <property type="match status" value="1"/>
</dbReference>
<evidence type="ECO:0000256" key="5">
    <source>
        <dbReference type="ARBA" id="ARBA00022696"/>
    </source>
</evidence>
<dbReference type="SUPFAM" id="SSF143885">
    <property type="entry name" value="RGC domain-like"/>
    <property type="match status" value="1"/>
</dbReference>
<evidence type="ECO:0000256" key="7">
    <source>
        <dbReference type="ARBA" id="ARBA00023040"/>
    </source>
</evidence>
<comment type="subcellular location">
    <subcellularLocation>
        <location evidence="1">Cell membrane</location>
        <topology evidence="1">Multi-pass membrane protein</topology>
    </subcellularLocation>
</comment>
<evidence type="ECO:0000256" key="15">
    <source>
        <dbReference type="RuleBase" id="RU000688"/>
    </source>
</evidence>
<dbReference type="PROSITE" id="PS00237">
    <property type="entry name" value="G_PROTEIN_RECEP_F1_1"/>
    <property type="match status" value="1"/>
</dbReference>
<gene>
    <name evidence="22" type="ORF">UY3_11457</name>
</gene>
<keyword evidence="6 18" id="KW-1133">Transmembrane helix</keyword>
<keyword evidence="16" id="KW-0175">Coiled coil</keyword>
<feature type="transmembrane region" description="Helical" evidence="18">
    <location>
        <begin position="1687"/>
        <end position="1707"/>
    </location>
</feature>
<dbReference type="FunFam" id="1.20.1070.10:FF:000040">
    <property type="entry name" value="Coagulation factor 2 (thrombin) receptor"/>
    <property type="match status" value="1"/>
</dbReference>
<dbReference type="InterPro" id="IPR008936">
    <property type="entry name" value="Rho_GTPase_activation_prot"/>
</dbReference>
<dbReference type="FunFam" id="1.10.418.10:FF:000013">
    <property type="entry name" value="IQ motif containing GTPase activating protein 1"/>
    <property type="match status" value="1"/>
</dbReference>
<dbReference type="GO" id="GO:0005886">
    <property type="term" value="C:plasma membrane"/>
    <property type="evidence" value="ECO:0007669"/>
    <property type="project" value="UniProtKB-SubCell"/>
</dbReference>
<dbReference type="InterPro" id="IPR000593">
    <property type="entry name" value="RasGAP_C"/>
</dbReference>
<dbReference type="SUPFAM" id="SSF47576">
    <property type="entry name" value="Calponin-homology domain, CH-domain"/>
    <property type="match status" value="1"/>
</dbReference>
<dbReference type="InterPro" id="IPR003912">
    <property type="entry name" value="Protea_act_rcpt"/>
</dbReference>
<dbReference type="PROSITE" id="PS50262">
    <property type="entry name" value="G_PROTEIN_RECEP_F1_2"/>
    <property type="match status" value="1"/>
</dbReference>
<dbReference type="GO" id="GO:0051015">
    <property type="term" value="F:actin filament binding"/>
    <property type="evidence" value="ECO:0007669"/>
    <property type="project" value="TreeGrafter"/>
</dbReference>
<evidence type="ECO:0000256" key="10">
    <source>
        <dbReference type="ARBA" id="ARBA00023170"/>
    </source>
</evidence>